<dbReference type="PANTHER" id="PTHR33069">
    <property type="entry name" value="CHROMOSOME 7, WHOLE GENOME SHOTGUN SEQUENCE-RELATED"/>
    <property type="match status" value="1"/>
</dbReference>
<evidence type="ECO:0000313" key="2">
    <source>
        <dbReference type="Proteomes" id="UP001164743"/>
    </source>
</evidence>
<proteinExistence type="predicted"/>
<dbReference type="GeneID" id="77810669"/>
<name>A0ABY7CJR4_9BASI</name>
<dbReference type="Proteomes" id="UP001164743">
    <property type="component" value="Chromosome 6A"/>
</dbReference>
<sequence>MADPDTRQEAVDLLQLLYNRHSLSLHLLLSEEDDATENLTINDMSMKEGLLNELETILLPYLTARIAALSSSLNLNNFANKDPDLNLTLVLINTSHLDIILSEIMYCIEKVTLGSPLPTESDDHYLNRCKRFRFSLLQTRATILVRENVSLLFQKSSELIQACTTSRDDPANSEHQARICDIKEATLMIVNNSCKLTSSLTNLLQKTDVALVQEEWLATAQSINSVLELLAHINNPSIESNLERDPTHIVDNGKNRKHIVEVGRSFIPFVKLIRLLLYKISTTSENKLPFISNTMNTDKLDRLSRNPKVIIEALTLLMQGLVTLYQTNQPIRDQDQICADFDTITETFHSTSLDICRYLVPLRDPSADLLWENIFGDYFVDLTILWHKALLNFRTIIGGSRPENEEPVE</sequence>
<reference evidence="1" key="1">
    <citation type="submission" date="2022-10" db="EMBL/GenBank/DDBJ databases">
        <title>Puccinia triticina Genome sequencing and assembly.</title>
        <authorList>
            <person name="Li C."/>
        </authorList>
    </citation>
    <scope>NUCLEOTIDE SEQUENCE</scope>
    <source>
        <strain evidence="1">Pt15</strain>
    </source>
</reference>
<gene>
    <name evidence="1" type="ORF">PtA15_6A104</name>
</gene>
<accession>A0ABY7CJR4</accession>
<dbReference type="RefSeq" id="XP_053021031.1">
    <property type="nucleotide sequence ID" value="XM_053169774.1"/>
</dbReference>
<organism evidence="1 2">
    <name type="scientific">Puccinia triticina</name>
    <dbReference type="NCBI Taxonomy" id="208348"/>
    <lineage>
        <taxon>Eukaryota</taxon>
        <taxon>Fungi</taxon>
        <taxon>Dikarya</taxon>
        <taxon>Basidiomycota</taxon>
        <taxon>Pucciniomycotina</taxon>
        <taxon>Pucciniomycetes</taxon>
        <taxon>Pucciniales</taxon>
        <taxon>Pucciniaceae</taxon>
        <taxon>Puccinia</taxon>
    </lineage>
</organism>
<dbReference type="PANTHER" id="PTHR33069:SF3">
    <property type="entry name" value="DYNEIN HEAVY CHAIN TAIL DOMAIN-CONTAINING PROTEIN"/>
    <property type="match status" value="1"/>
</dbReference>
<dbReference type="EMBL" id="CP110426">
    <property type="protein sequence ID" value="WAQ85476.1"/>
    <property type="molecule type" value="Genomic_DNA"/>
</dbReference>
<evidence type="ECO:0000313" key="1">
    <source>
        <dbReference type="EMBL" id="WAQ85476.1"/>
    </source>
</evidence>
<keyword evidence="2" id="KW-1185">Reference proteome</keyword>
<protein>
    <submittedName>
        <fullName evidence="1">Uncharacterized protein</fullName>
    </submittedName>
</protein>